<dbReference type="Gene3D" id="3.40.50.2000">
    <property type="entry name" value="Glycogen Phosphorylase B"/>
    <property type="match status" value="1"/>
</dbReference>
<accession>A0A7C3SQJ2</accession>
<comment type="caution">
    <text evidence="3">The sequence shown here is derived from an EMBL/GenBank/DDBJ whole genome shotgun (WGS) entry which is preliminary data.</text>
</comment>
<keyword evidence="1 3" id="KW-0808">Transferase</keyword>
<organism evidence="3">
    <name type="scientific">Dictyoglomus turgidum</name>
    <dbReference type="NCBI Taxonomy" id="513050"/>
    <lineage>
        <taxon>Bacteria</taxon>
        <taxon>Pseudomonadati</taxon>
        <taxon>Dictyoglomota</taxon>
        <taxon>Dictyoglomia</taxon>
        <taxon>Dictyoglomales</taxon>
        <taxon>Dictyoglomaceae</taxon>
        <taxon>Dictyoglomus</taxon>
    </lineage>
</organism>
<name>A0A7C3SQJ2_9BACT</name>
<dbReference type="CDD" id="cd03801">
    <property type="entry name" value="GT4_PimA-like"/>
    <property type="match status" value="1"/>
</dbReference>
<dbReference type="PANTHER" id="PTHR46401">
    <property type="entry name" value="GLYCOSYLTRANSFERASE WBBK-RELATED"/>
    <property type="match status" value="1"/>
</dbReference>
<dbReference type="InterPro" id="IPR001296">
    <property type="entry name" value="Glyco_trans_1"/>
</dbReference>
<dbReference type="Pfam" id="PF00534">
    <property type="entry name" value="Glycos_transf_1"/>
    <property type="match status" value="1"/>
</dbReference>
<reference evidence="3" key="1">
    <citation type="journal article" date="2020" name="mSystems">
        <title>Genome- and Community-Level Interaction Insights into Carbon Utilization and Element Cycling Functions of Hydrothermarchaeota in Hydrothermal Sediment.</title>
        <authorList>
            <person name="Zhou Z."/>
            <person name="Liu Y."/>
            <person name="Xu W."/>
            <person name="Pan J."/>
            <person name="Luo Z.H."/>
            <person name="Li M."/>
        </authorList>
    </citation>
    <scope>NUCLEOTIDE SEQUENCE [LARGE SCALE GENOMIC DNA]</scope>
    <source>
        <strain evidence="3">SpSt-751</strain>
    </source>
</reference>
<gene>
    <name evidence="3" type="ORF">ENV35_01300</name>
</gene>
<dbReference type="PANTHER" id="PTHR46401:SF2">
    <property type="entry name" value="GLYCOSYLTRANSFERASE WBBK-RELATED"/>
    <property type="match status" value="1"/>
</dbReference>
<proteinExistence type="predicted"/>
<protein>
    <submittedName>
        <fullName evidence="3">Glycosyltransferase family 1 protein</fullName>
    </submittedName>
</protein>
<dbReference type="GO" id="GO:0009103">
    <property type="term" value="P:lipopolysaccharide biosynthetic process"/>
    <property type="evidence" value="ECO:0007669"/>
    <property type="project" value="TreeGrafter"/>
</dbReference>
<evidence type="ECO:0000313" key="3">
    <source>
        <dbReference type="EMBL" id="HGB30495.1"/>
    </source>
</evidence>
<sequence length="323" mass="37360">MISTEELLIIHVLPENTSPCGGIKVHYDLSEIEKKLGIESIICFPNVNSIPHWMAKRDTGRITSYKEAQQYAYTSKKSGKKVVVIGWEDTYPLDSMFNDFIKVCYIQGHVFWNPILNNYRDKHILCISEFVRKFILREDAHVVEPFIRKDIFYPMNFNLKFFANRCNVLIQKRKNGDKVREDLINILYSSNKYSPTLLRRVQFYTLEDVSEIAFAHVLREHDVFIAHSYPEGFGLPALEAMASNTFVIGFTGGGGEEFMKDGQNCFVVKDGDLNALADSLYNFLLLDNQKLEVLIRNAYNTSLKYTKENTTQQYLRFLERVVG</sequence>
<evidence type="ECO:0000259" key="2">
    <source>
        <dbReference type="Pfam" id="PF00534"/>
    </source>
</evidence>
<evidence type="ECO:0000256" key="1">
    <source>
        <dbReference type="ARBA" id="ARBA00022679"/>
    </source>
</evidence>
<dbReference type="AlphaFoldDB" id="A0A7C3SQJ2"/>
<dbReference type="SUPFAM" id="SSF53756">
    <property type="entry name" value="UDP-Glycosyltransferase/glycogen phosphorylase"/>
    <property type="match status" value="1"/>
</dbReference>
<dbReference type="GO" id="GO:0016757">
    <property type="term" value="F:glycosyltransferase activity"/>
    <property type="evidence" value="ECO:0007669"/>
    <property type="project" value="InterPro"/>
</dbReference>
<dbReference type="EMBL" id="DTGA01000036">
    <property type="protein sequence ID" value="HGB30495.1"/>
    <property type="molecule type" value="Genomic_DNA"/>
</dbReference>
<feature type="domain" description="Glycosyl transferase family 1" evidence="2">
    <location>
        <begin position="214"/>
        <end position="300"/>
    </location>
</feature>